<feature type="compositionally biased region" description="Acidic residues" evidence="1">
    <location>
        <begin position="471"/>
        <end position="481"/>
    </location>
</feature>
<dbReference type="Proteomes" id="UP000803844">
    <property type="component" value="Unassembled WGS sequence"/>
</dbReference>
<evidence type="ECO:0000313" key="2">
    <source>
        <dbReference type="EMBL" id="KAF3767127.1"/>
    </source>
</evidence>
<proteinExistence type="predicted"/>
<feature type="region of interest" description="Disordered" evidence="1">
    <location>
        <begin position="633"/>
        <end position="652"/>
    </location>
</feature>
<feature type="compositionally biased region" description="Polar residues" evidence="1">
    <location>
        <begin position="825"/>
        <end position="841"/>
    </location>
</feature>
<gene>
    <name evidence="2" type="ORF">M406DRAFT_350416</name>
</gene>
<evidence type="ECO:0000256" key="1">
    <source>
        <dbReference type="SAM" id="MobiDB-lite"/>
    </source>
</evidence>
<dbReference type="RefSeq" id="XP_040778088.1">
    <property type="nucleotide sequence ID" value="XM_040922549.1"/>
</dbReference>
<feature type="compositionally biased region" description="Polar residues" evidence="1">
    <location>
        <begin position="439"/>
        <end position="455"/>
    </location>
</feature>
<feature type="compositionally biased region" description="Basic and acidic residues" evidence="1">
    <location>
        <begin position="112"/>
        <end position="128"/>
    </location>
</feature>
<dbReference type="GeneID" id="63839678"/>
<feature type="region of interest" description="Disordered" evidence="1">
    <location>
        <begin position="148"/>
        <end position="275"/>
    </location>
</feature>
<feature type="region of interest" description="Disordered" evidence="1">
    <location>
        <begin position="109"/>
        <end position="132"/>
    </location>
</feature>
<organism evidence="2 3">
    <name type="scientific">Cryphonectria parasitica (strain ATCC 38755 / EP155)</name>
    <dbReference type="NCBI Taxonomy" id="660469"/>
    <lineage>
        <taxon>Eukaryota</taxon>
        <taxon>Fungi</taxon>
        <taxon>Dikarya</taxon>
        <taxon>Ascomycota</taxon>
        <taxon>Pezizomycotina</taxon>
        <taxon>Sordariomycetes</taxon>
        <taxon>Sordariomycetidae</taxon>
        <taxon>Diaporthales</taxon>
        <taxon>Cryphonectriaceae</taxon>
        <taxon>Cryphonectria-Endothia species complex</taxon>
        <taxon>Cryphonectria</taxon>
    </lineage>
</organism>
<feature type="compositionally biased region" description="Basic and acidic residues" evidence="1">
    <location>
        <begin position="313"/>
        <end position="329"/>
    </location>
</feature>
<feature type="region of interest" description="Disordered" evidence="1">
    <location>
        <begin position="313"/>
        <end position="332"/>
    </location>
</feature>
<comment type="caution">
    <text evidence="2">The sequence shown here is derived from an EMBL/GenBank/DDBJ whole genome shotgun (WGS) entry which is preliminary data.</text>
</comment>
<feature type="region of interest" description="Disordered" evidence="1">
    <location>
        <begin position="438"/>
        <end position="551"/>
    </location>
</feature>
<feature type="compositionally biased region" description="Basic and acidic residues" evidence="1">
    <location>
        <begin position="402"/>
        <end position="411"/>
    </location>
</feature>
<feature type="compositionally biased region" description="Basic and acidic residues" evidence="1">
    <location>
        <begin position="233"/>
        <end position="243"/>
    </location>
</feature>
<dbReference type="EMBL" id="MU032346">
    <property type="protein sequence ID" value="KAF3767127.1"/>
    <property type="molecule type" value="Genomic_DNA"/>
</dbReference>
<protein>
    <submittedName>
        <fullName evidence="2">Uncharacterized protein</fullName>
    </submittedName>
</protein>
<feature type="region of interest" description="Disordered" evidence="1">
    <location>
        <begin position="810"/>
        <end position="848"/>
    </location>
</feature>
<reference evidence="2" key="1">
    <citation type="journal article" date="2020" name="Phytopathology">
        <title>Genome sequence of the chestnut blight fungus Cryphonectria parasitica EP155: A fundamental resource for an archetypical invasive plant pathogen.</title>
        <authorList>
            <person name="Crouch J.A."/>
            <person name="Dawe A."/>
            <person name="Aerts A."/>
            <person name="Barry K."/>
            <person name="Churchill A.C.L."/>
            <person name="Grimwood J."/>
            <person name="Hillman B."/>
            <person name="Milgroom M.G."/>
            <person name="Pangilinan J."/>
            <person name="Smith M."/>
            <person name="Salamov A."/>
            <person name="Schmutz J."/>
            <person name="Yadav J."/>
            <person name="Grigoriev I.V."/>
            <person name="Nuss D."/>
        </authorList>
    </citation>
    <scope>NUCLEOTIDE SEQUENCE</scope>
    <source>
        <strain evidence="2">EP155</strain>
    </source>
</reference>
<dbReference type="OrthoDB" id="3946750at2759"/>
<dbReference type="AlphaFoldDB" id="A0A9P4Y685"/>
<keyword evidence="3" id="KW-1185">Reference proteome</keyword>
<feature type="compositionally biased region" description="Polar residues" evidence="1">
    <location>
        <begin position="216"/>
        <end position="230"/>
    </location>
</feature>
<name>A0A9P4Y685_CRYP1</name>
<evidence type="ECO:0000313" key="3">
    <source>
        <dbReference type="Proteomes" id="UP000803844"/>
    </source>
</evidence>
<accession>A0A9P4Y685</accession>
<sequence>MLTTASQFTPRTRCLQTSHAANARIVGVAGSWHRQQSRGFRFSMWSKYVDDDLQREIRRRQRILIHKYTEQVNRRLSWDKHPFAEDARHALKRMINTYWHPHCARPGPRSWNDAERHKQQTPENKDGVRPGQNIEDVERGAMDHLLFGQEKEEPFRGSHSRGSPPKTRSTAQTDDGRPIEQGDFVIDPITNRKVARDPSPRSTKPEGNIPLDVLERSQSPPTRHVNSLYNEISVEKTREDRSSDIGPGTEGSDISMDASDRPDPTVQNRGPLYDTNTLKTRSKLWSDAIPQATYSSNLLQKDKPVIVDQAEADKPEGFSKENLTDDDLQKSNPLQYLDPYGRPESVAEELHTQQQHDGLARPKTAADKAHEQFEDLNPPSEDLNKYESKPWLAEELSKRIVGDIEPSRPDQHTPVPSEVGASRSDAKTPFNVLNLHSADWTSELNGKPSSSTESSAKPEVHTRYRSFIEQLEPDDFTEPTVEDFRRKYGQTELKQYTPPKDLESDGNPDVDTAGGKGNDVSERMASTEMDSTDESGHEITCKTIQSKKGPGIDVMESLMEQHGRMSDAEDREATLAVKSARAKNQHGSASATKVTGSFVRDFPEEFEKSWTQTLSSVPTERTESDLSNAQVHSENMDGGLEGAFGRPSPSKIQPALDRQVHRNPVINHHDLQSKGSQGLEIPVVECSSDATPSLPEKYGNSPAASQDLPEEAASSMVKEPAAPSQDISSGSTDGPSLYKILAYDPTMQKVNMAETTSLVPDFTSALSPADALLRLSNPTKFLPHFAALEAQGFEIVSGSGDVLIFRKVRPSTTKQTEDSLAENKTGLSSVEAQPQPTSTPINPIDMTGRPRVVSPASANFASPTGYVNYENLAGNEASKLPPPPPPSSPRIKYNINLRREEPVYSGPKHAATDGQKKKSSLGKRLLVGGVWVAGISYGLGVVSEYFTTGGIDGTGPHGF</sequence>
<feature type="region of interest" description="Disordered" evidence="1">
    <location>
        <begin position="402"/>
        <end position="425"/>
    </location>
</feature>
<feature type="region of interest" description="Disordered" evidence="1">
    <location>
        <begin position="688"/>
        <end position="733"/>
    </location>
</feature>